<keyword evidence="2 5" id="KW-0812">Transmembrane</keyword>
<keyword evidence="9" id="KW-1185">Reference proteome</keyword>
<dbReference type="Proteomes" id="UP000247772">
    <property type="component" value="Unassembled WGS sequence"/>
</dbReference>
<feature type="transmembrane region" description="Helical" evidence="5">
    <location>
        <begin position="7"/>
        <end position="29"/>
    </location>
</feature>
<dbReference type="RefSeq" id="WP_110385966.1">
    <property type="nucleotide sequence ID" value="NZ_JACHVZ010000017.1"/>
</dbReference>
<evidence type="ECO:0000313" key="9">
    <source>
        <dbReference type="Proteomes" id="UP000533533"/>
    </source>
</evidence>
<comment type="caution">
    <text evidence="7">The sequence shown here is derived from an EMBL/GenBank/DDBJ whole genome shotgun (WGS) entry which is preliminary data.</text>
</comment>
<dbReference type="Proteomes" id="UP000533533">
    <property type="component" value="Unassembled WGS sequence"/>
</dbReference>
<evidence type="ECO:0000313" key="8">
    <source>
        <dbReference type="Proteomes" id="UP000247772"/>
    </source>
</evidence>
<reference evidence="7 8" key="1">
    <citation type="submission" date="2018-06" db="EMBL/GenBank/DDBJ databases">
        <title>Genomic Encyclopedia of Type Strains, Phase IV (KMG-V): Genome sequencing to study the core and pangenomes of soil and plant-associated prokaryotes.</title>
        <authorList>
            <person name="Whitman W."/>
        </authorList>
    </citation>
    <scope>NUCLEOTIDE SEQUENCE [LARGE SCALE GENOMIC DNA]</scope>
    <source>
        <strain evidence="7 8">SRCL-318</strain>
        <strain evidence="6 9">SRMrh-85</strain>
    </source>
</reference>
<evidence type="ECO:0000313" key="6">
    <source>
        <dbReference type="EMBL" id="MBB2931215.1"/>
    </source>
</evidence>
<feature type="transmembrane region" description="Helical" evidence="5">
    <location>
        <begin position="41"/>
        <end position="65"/>
    </location>
</feature>
<dbReference type="EMBL" id="JACHVZ010000017">
    <property type="protein sequence ID" value="MBB2931215.1"/>
    <property type="molecule type" value="Genomic_DNA"/>
</dbReference>
<keyword evidence="3 5" id="KW-1133">Transmembrane helix</keyword>
<evidence type="ECO:0000256" key="3">
    <source>
        <dbReference type="ARBA" id="ARBA00022989"/>
    </source>
</evidence>
<name>A0A2U1A7S4_9BURK</name>
<protein>
    <submittedName>
        <fullName evidence="7">Uncharacterized protein DUF1656</fullName>
    </submittedName>
</protein>
<accession>A0A2U1A7S4</accession>
<dbReference type="OrthoDB" id="6080293at2"/>
<evidence type="ECO:0000256" key="5">
    <source>
        <dbReference type="SAM" id="Phobius"/>
    </source>
</evidence>
<dbReference type="EMBL" id="QJSQ01000013">
    <property type="protein sequence ID" value="PYE21585.1"/>
    <property type="molecule type" value="Genomic_DNA"/>
</dbReference>
<evidence type="ECO:0000313" key="7">
    <source>
        <dbReference type="EMBL" id="PYE21585.1"/>
    </source>
</evidence>
<keyword evidence="4 5" id="KW-0472">Membrane</keyword>
<dbReference type="InterPro" id="IPR012451">
    <property type="entry name" value="DUF1656"/>
</dbReference>
<evidence type="ECO:0000256" key="1">
    <source>
        <dbReference type="ARBA" id="ARBA00022475"/>
    </source>
</evidence>
<organism evidence="7 8">
    <name type="scientific">Paraburkholderia silvatlantica</name>
    <dbReference type="NCBI Taxonomy" id="321895"/>
    <lineage>
        <taxon>Bacteria</taxon>
        <taxon>Pseudomonadati</taxon>
        <taxon>Pseudomonadota</taxon>
        <taxon>Betaproteobacteria</taxon>
        <taxon>Burkholderiales</taxon>
        <taxon>Burkholderiaceae</taxon>
        <taxon>Paraburkholderia</taxon>
    </lineage>
</organism>
<evidence type="ECO:0000256" key="4">
    <source>
        <dbReference type="ARBA" id="ARBA00023136"/>
    </source>
</evidence>
<gene>
    <name evidence="7" type="ORF">C7410_1138</name>
    <name evidence="6" type="ORF">FHX59_005685</name>
</gene>
<keyword evidence="1" id="KW-1003">Cell membrane</keyword>
<dbReference type="Pfam" id="PF07869">
    <property type="entry name" value="DUF1656"/>
    <property type="match status" value="1"/>
</dbReference>
<proteinExistence type="predicted"/>
<evidence type="ECO:0000256" key="2">
    <source>
        <dbReference type="ARBA" id="ARBA00022692"/>
    </source>
</evidence>
<sequence length="66" mass="7352">MPRDIAVFEALIPTAVLLFFLGAAVTWILDSALARIGVYRFVWHVSLFRVSLLVVVCCALGLVVYR</sequence>
<dbReference type="AlphaFoldDB" id="A0A2U1A7S4"/>